<dbReference type="KEGG" id="mlv:CVS47_00417"/>
<dbReference type="Proteomes" id="UP000276888">
    <property type="component" value="Chromosome"/>
</dbReference>
<evidence type="ECO:0000313" key="1">
    <source>
        <dbReference type="EMBL" id="AZS35819.1"/>
    </source>
</evidence>
<dbReference type="InterPro" id="IPR011330">
    <property type="entry name" value="Glyco_hydro/deAcase_b/a-brl"/>
</dbReference>
<dbReference type="PANTHER" id="PTHR30292:SF0">
    <property type="entry name" value="5-OXOPROLINASE SUBUNIT A"/>
    <property type="match status" value="1"/>
</dbReference>
<dbReference type="GO" id="GO:0005975">
    <property type="term" value="P:carbohydrate metabolic process"/>
    <property type="evidence" value="ECO:0007669"/>
    <property type="project" value="InterPro"/>
</dbReference>
<dbReference type="RefSeq" id="WP_127094596.1">
    <property type="nucleotide sequence ID" value="NZ_CP031423.1"/>
</dbReference>
<sequence length="252" mass="25426">MTGIDLNADLGETVDGVSTADDEAMFALISSASIACGGHAGDAVSLRVSVERAARFGVAVGAHPSYADRADFGRTPHDDMDPGMLRAEVARQLDALAGAGADIRYVKPHGALYHAVSALPEQAAAVAAAVADLAEKAGRSIPILGLGGEIERAAAVVGLGFVCEAFLDRGYLPDGGLVPRGRPGALLDDADVVAARAVRLVRDGVVDAADGSDLTVDALSLCVHGDSPGAVAMARAVRAALDAAGIAVRAPW</sequence>
<evidence type="ECO:0000313" key="2">
    <source>
        <dbReference type="Proteomes" id="UP000276888"/>
    </source>
</evidence>
<name>A0A3Q9IZ37_9MICO</name>
<dbReference type="EMBL" id="CP031423">
    <property type="protein sequence ID" value="AZS35819.1"/>
    <property type="molecule type" value="Genomic_DNA"/>
</dbReference>
<dbReference type="OrthoDB" id="9773478at2"/>
<dbReference type="SUPFAM" id="SSF88713">
    <property type="entry name" value="Glycoside hydrolase/deacetylase"/>
    <property type="match status" value="1"/>
</dbReference>
<accession>A0A3Q9IZ37</accession>
<dbReference type="PANTHER" id="PTHR30292">
    <property type="entry name" value="UNCHARACTERIZED PROTEIN YBGL-RELATED"/>
    <property type="match status" value="1"/>
</dbReference>
<protein>
    <recommendedName>
        <fullName evidence="3">LamB/YcsF family protein</fullName>
    </recommendedName>
</protein>
<dbReference type="Gene3D" id="3.20.20.370">
    <property type="entry name" value="Glycoside hydrolase/deacetylase"/>
    <property type="match status" value="1"/>
</dbReference>
<organism evidence="1 2">
    <name type="scientific">Microbacterium lemovicicum</name>
    <dbReference type="NCBI Taxonomy" id="1072463"/>
    <lineage>
        <taxon>Bacteria</taxon>
        <taxon>Bacillati</taxon>
        <taxon>Actinomycetota</taxon>
        <taxon>Actinomycetes</taxon>
        <taxon>Micrococcales</taxon>
        <taxon>Microbacteriaceae</taxon>
        <taxon>Microbacterium</taxon>
    </lineage>
</organism>
<dbReference type="NCBIfam" id="NF003814">
    <property type="entry name" value="PRK05406.1-3"/>
    <property type="match status" value="1"/>
</dbReference>
<keyword evidence="2" id="KW-1185">Reference proteome</keyword>
<dbReference type="InterPro" id="IPR005501">
    <property type="entry name" value="LamB/YcsF/PxpA-like"/>
</dbReference>
<evidence type="ECO:0008006" key="3">
    <source>
        <dbReference type="Google" id="ProtNLM"/>
    </source>
</evidence>
<proteinExistence type="predicted"/>
<gene>
    <name evidence="1" type="ORF">CVS47_00417</name>
</gene>
<dbReference type="Pfam" id="PF03746">
    <property type="entry name" value="LamB_YcsF"/>
    <property type="match status" value="1"/>
</dbReference>
<reference evidence="1 2" key="1">
    <citation type="submission" date="2018-08" db="EMBL/GenBank/DDBJ databases">
        <title>Microbacterium lemovicicum sp. nov., a bacterium isolated from a natural uranium-rich soil.</title>
        <authorList>
            <person name="ORTET P."/>
        </authorList>
    </citation>
    <scope>NUCLEOTIDE SEQUENCE [LARGE SCALE GENOMIC DNA]</scope>
    <source>
        <strain evidence="1 2">Viu22</strain>
    </source>
</reference>
<dbReference type="AlphaFoldDB" id="A0A3Q9IZ37"/>